<accession>A0ABV8AH78</accession>
<evidence type="ECO:0000313" key="2">
    <source>
        <dbReference type="EMBL" id="MFC3877423.1"/>
    </source>
</evidence>
<keyword evidence="3" id="KW-1185">Reference proteome</keyword>
<reference evidence="3" key="1">
    <citation type="journal article" date="2019" name="Int. J. Syst. Evol. Microbiol.">
        <title>The Global Catalogue of Microorganisms (GCM) 10K type strain sequencing project: providing services to taxonomists for standard genome sequencing and annotation.</title>
        <authorList>
            <consortium name="The Broad Institute Genomics Platform"/>
            <consortium name="The Broad Institute Genome Sequencing Center for Infectious Disease"/>
            <person name="Wu L."/>
            <person name="Ma J."/>
        </authorList>
    </citation>
    <scope>NUCLEOTIDE SEQUENCE [LARGE SCALE GENOMIC DNA]</scope>
    <source>
        <strain evidence="3">CECT 8979</strain>
    </source>
</reference>
<evidence type="ECO:0000313" key="3">
    <source>
        <dbReference type="Proteomes" id="UP001595812"/>
    </source>
</evidence>
<dbReference type="Proteomes" id="UP001595812">
    <property type="component" value="Unassembled WGS sequence"/>
</dbReference>
<comment type="caution">
    <text evidence="2">The sequence shown here is derived from an EMBL/GenBank/DDBJ whole genome shotgun (WGS) entry which is preliminary data.</text>
</comment>
<feature type="transmembrane region" description="Helical" evidence="1">
    <location>
        <begin position="84"/>
        <end position="102"/>
    </location>
</feature>
<gene>
    <name evidence="2" type="ORF">ACFOSX_09285</name>
</gene>
<feature type="transmembrane region" description="Helical" evidence="1">
    <location>
        <begin position="122"/>
        <end position="143"/>
    </location>
</feature>
<proteinExistence type="predicted"/>
<sequence>MGLKEIQDCERTKIEKLSGFQLPNRWKTIGALLSLTVFITMLSLKFIDTPPLWVKELLKRSLLVGLLIVILAKEKDEDEMIASLRGKAYTLAFIFGVVYALVQPLIDTVVHGLLYEAGEDNGFSYFQLLFFMLFIQILFFEVLKRNR</sequence>
<dbReference type="EMBL" id="JBHSAT010000004">
    <property type="protein sequence ID" value="MFC3877423.1"/>
    <property type="molecule type" value="Genomic_DNA"/>
</dbReference>
<name>A0ABV8AH78_9FLAO</name>
<keyword evidence="1" id="KW-1133">Transmembrane helix</keyword>
<dbReference type="RefSeq" id="WP_386099682.1">
    <property type="nucleotide sequence ID" value="NZ_JBHSAT010000004.1"/>
</dbReference>
<keyword evidence="1" id="KW-0812">Transmembrane</keyword>
<evidence type="ECO:0000256" key="1">
    <source>
        <dbReference type="SAM" id="Phobius"/>
    </source>
</evidence>
<keyword evidence="1" id="KW-0472">Membrane</keyword>
<organism evidence="2 3">
    <name type="scientific">Winogradskyella maritima</name>
    <dbReference type="NCBI Taxonomy" id="1517766"/>
    <lineage>
        <taxon>Bacteria</taxon>
        <taxon>Pseudomonadati</taxon>
        <taxon>Bacteroidota</taxon>
        <taxon>Flavobacteriia</taxon>
        <taxon>Flavobacteriales</taxon>
        <taxon>Flavobacteriaceae</taxon>
        <taxon>Winogradskyella</taxon>
    </lineage>
</organism>
<protein>
    <submittedName>
        <fullName evidence="2">Uncharacterized protein</fullName>
    </submittedName>
</protein>